<dbReference type="InterPro" id="IPR023299">
    <property type="entry name" value="ATPase_P-typ_cyto_dom_N"/>
</dbReference>
<dbReference type="SFLD" id="SFLDS00003">
    <property type="entry name" value="Haloacid_Dehalogenase"/>
    <property type="match status" value="1"/>
</dbReference>
<proteinExistence type="predicted"/>
<feature type="transmembrane region" description="Helical" evidence="6">
    <location>
        <begin position="616"/>
        <end position="635"/>
    </location>
</feature>
<name>W5W0R1_9PSEU</name>
<feature type="transmembrane region" description="Helical" evidence="6">
    <location>
        <begin position="705"/>
        <end position="723"/>
    </location>
</feature>
<feature type="transmembrane region" description="Helical" evidence="6">
    <location>
        <begin position="766"/>
        <end position="785"/>
    </location>
</feature>
<protein>
    <submittedName>
        <fullName evidence="8">Putative cation-transporting ATPase E</fullName>
        <ecNumber evidence="8">3.6.3.-</ecNumber>
    </submittedName>
</protein>
<evidence type="ECO:0000259" key="7">
    <source>
        <dbReference type="Pfam" id="PF00122"/>
    </source>
</evidence>
<dbReference type="EMBL" id="CP007155">
    <property type="protein sequence ID" value="AHH94753.1"/>
    <property type="molecule type" value="Genomic_DNA"/>
</dbReference>
<dbReference type="GO" id="GO:0005886">
    <property type="term" value="C:plasma membrane"/>
    <property type="evidence" value="ECO:0007669"/>
    <property type="project" value="UniProtKB-SubCell"/>
</dbReference>
<feature type="transmembrane region" description="Helical" evidence="6">
    <location>
        <begin position="274"/>
        <end position="294"/>
    </location>
</feature>
<dbReference type="InterPro" id="IPR059000">
    <property type="entry name" value="ATPase_P-type_domA"/>
</dbReference>
<dbReference type="SUPFAM" id="SSF81665">
    <property type="entry name" value="Calcium ATPase, transmembrane domain M"/>
    <property type="match status" value="1"/>
</dbReference>
<dbReference type="PRINTS" id="PR00120">
    <property type="entry name" value="HATPASE"/>
</dbReference>
<keyword evidence="2 6" id="KW-0812">Transmembrane</keyword>
<feature type="transmembrane region" description="Helical" evidence="6">
    <location>
        <begin position="63"/>
        <end position="81"/>
    </location>
</feature>
<evidence type="ECO:0000256" key="6">
    <source>
        <dbReference type="SAM" id="Phobius"/>
    </source>
</evidence>
<dbReference type="InterPro" id="IPR001757">
    <property type="entry name" value="P_typ_ATPase"/>
</dbReference>
<keyword evidence="9" id="KW-1185">Reference proteome</keyword>
<dbReference type="InterPro" id="IPR023214">
    <property type="entry name" value="HAD_sf"/>
</dbReference>
<evidence type="ECO:0000256" key="5">
    <source>
        <dbReference type="ARBA" id="ARBA00023136"/>
    </source>
</evidence>
<dbReference type="HOGENOM" id="CLU_002360_5_1_11"/>
<feature type="transmembrane region" description="Helical" evidence="6">
    <location>
        <begin position="641"/>
        <end position="659"/>
    </location>
</feature>
<evidence type="ECO:0000313" key="9">
    <source>
        <dbReference type="Proteomes" id="UP000019225"/>
    </source>
</evidence>
<dbReference type="AlphaFoldDB" id="W5W0R1"/>
<dbReference type="EC" id="3.6.3.-" evidence="8"/>
<evidence type="ECO:0000256" key="3">
    <source>
        <dbReference type="ARBA" id="ARBA00022967"/>
    </source>
</evidence>
<dbReference type="InterPro" id="IPR023298">
    <property type="entry name" value="ATPase_P-typ_TM_dom_sf"/>
</dbReference>
<organism evidence="8 9">
    <name type="scientific">Kutzneria albida DSM 43870</name>
    <dbReference type="NCBI Taxonomy" id="1449976"/>
    <lineage>
        <taxon>Bacteria</taxon>
        <taxon>Bacillati</taxon>
        <taxon>Actinomycetota</taxon>
        <taxon>Actinomycetes</taxon>
        <taxon>Pseudonocardiales</taxon>
        <taxon>Pseudonocardiaceae</taxon>
        <taxon>Kutzneria</taxon>
    </lineage>
</organism>
<gene>
    <name evidence="8" type="ORF">KALB_1380</name>
</gene>
<evidence type="ECO:0000313" key="8">
    <source>
        <dbReference type="EMBL" id="AHH94753.1"/>
    </source>
</evidence>
<keyword evidence="5 6" id="KW-0472">Membrane</keyword>
<dbReference type="KEGG" id="kal:KALB_1380"/>
<dbReference type="PANTHER" id="PTHR42861">
    <property type="entry name" value="CALCIUM-TRANSPORTING ATPASE"/>
    <property type="match status" value="1"/>
</dbReference>
<dbReference type="InterPro" id="IPR008250">
    <property type="entry name" value="ATPase_P-typ_transduc_dom_A_sf"/>
</dbReference>
<evidence type="ECO:0000256" key="1">
    <source>
        <dbReference type="ARBA" id="ARBA00004651"/>
    </source>
</evidence>
<keyword evidence="8" id="KW-0378">Hydrolase</keyword>
<dbReference type="SUPFAM" id="SSF81653">
    <property type="entry name" value="Calcium ATPase, transduction domain A"/>
    <property type="match status" value="1"/>
</dbReference>
<evidence type="ECO:0000256" key="2">
    <source>
        <dbReference type="ARBA" id="ARBA00022692"/>
    </source>
</evidence>
<dbReference type="PROSITE" id="PS00154">
    <property type="entry name" value="ATPASE_E1_E2"/>
    <property type="match status" value="1"/>
</dbReference>
<reference evidence="8 9" key="1">
    <citation type="journal article" date="2014" name="BMC Genomics">
        <title>Complete genome sequence of producer of the glycopeptide antibiotic Aculeximycin Kutzneria albida DSM 43870T, a representative of minor genus of Pseudonocardiaceae.</title>
        <authorList>
            <person name="Rebets Y."/>
            <person name="Tokovenko B."/>
            <person name="Lushchyk I."/>
            <person name="Ruckert C."/>
            <person name="Zaburannyi N."/>
            <person name="Bechthold A."/>
            <person name="Kalinowski J."/>
            <person name="Luzhetskyy A."/>
        </authorList>
    </citation>
    <scope>NUCLEOTIDE SEQUENCE [LARGE SCALE GENOMIC DNA]</scope>
    <source>
        <strain evidence="8">DSM 43870</strain>
    </source>
</reference>
<dbReference type="PRINTS" id="PR00119">
    <property type="entry name" value="CATATPASE"/>
</dbReference>
<dbReference type="STRING" id="1449976.KALB_1380"/>
<evidence type="ECO:0000256" key="4">
    <source>
        <dbReference type="ARBA" id="ARBA00022989"/>
    </source>
</evidence>
<feature type="transmembrane region" description="Helical" evidence="6">
    <location>
        <begin position="234"/>
        <end position="254"/>
    </location>
</feature>
<dbReference type="InterPro" id="IPR018303">
    <property type="entry name" value="ATPase_P-typ_P_site"/>
</dbReference>
<feature type="transmembrane region" description="Helical" evidence="6">
    <location>
        <begin position="730"/>
        <end position="751"/>
    </location>
</feature>
<keyword evidence="4 6" id="KW-1133">Transmembrane helix</keyword>
<dbReference type="Pfam" id="PF00702">
    <property type="entry name" value="Hydrolase"/>
    <property type="match status" value="1"/>
</dbReference>
<accession>W5W0R1</accession>
<feature type="transmembrane region" description="Helical" evidence="6">
    <location>
        <begin position="87"/>
        <end position="105"/>
    </location>
</feature>
<dbReference type="InterPro" id="IPR044492">
    <property type="entry name" value="P_typ_ATPase_HD_dom"/>
</dbReference>
<dbReference type="SUPFAM" id="SSF56784">
    <property type="entry name" value="HAD-like"/>
    <property type="match status" value="1"/>
</dbReference>
<keyword evidence="3" id="KW-1278">Translocase</keyword>
<dbReference type="Gene3D" id="1.20.1110.10">
    <property type="entry name" value="Calcium-transporting ATPase, transmembrane domain"/>
    <property type="match status" value="1"/>
</dbReference>
<comment type="subcellular location">
    <subcellularLocation>
        <location evidence="1">Cell membrane</location>
        <topology evidence="1">Multi-pass membrane protein</topology>
    </subcellularLocation>
</comment>
<feature type="domain" description="P-type ATPase A" evidence="7">
    <location>
        <begin position="119"/>
        <end position="216"/>
    </location>
</feature>
<dbReference type="GO" id="GO:0016887">
    <property type="term" value="F:ATP hydrolysis activity"/>
    <property type="evidence" value="ECO:0007669"/>
    <property type="project" value="InterPro"/>
</dbReference>
<feature type="transmembrane region" description="Helical" evidence="6">
    <location>
        <begin position="671"/>
        <end position="693"/>
    </location>
</feature>
<dbReference type="GO" id="GO:0005524">
    <property type="term" value="F:ATP binding"/>
    <property type="evidence" value="ECO:0007669"/>
    <property type="project" value="InterPro"/>
</dbReference>
<dbReference type="Gene3D" id="2.70.150.10">
    <property type="entry name" value="Calcium-transporting ATPase, cytoplasmic transduction domain A"/>
    <property type="match status" value="1"/>
</dbReference>
<dbReference type="InterPro" id="IPR036412">
    <property type="entry name" value="HAD-like_sf"/>
</dbReference>
<dbReference type="eggNOG" id="COG0474">
    <property type="taxonomic scope" value="Bacteria"/>
</dbReference>
<dbReference type="Pfam" id="PF00122">
    <property type="entry name" value="E1-E2_ATPase"/>
    <property type="match status" value="1"/>
</dbReference>
<dbReference type="PATRIC" id="fig|1449976.3.peg.1387"/>
<dbReference type="SFLD" id="SFLDG00002">
    <property type="entry name" value="C1.7:_P-type_atpase_like"/>
    <property type="match status" value="1"/>
</dbReference>
<dbReference type="Proteomes" id="UP000019225">
    <property type="component" value="Chromosome"/>
</dbReference>
<dbReference type="SFLD" id="SFLDF00027">
    <property type="entry name" value="p-type_atpase"/>
    <property type="match status" value="1"/>
</dbReference>
<dbReference type="Gene3D" id="3.40.1110.10">
    <property type="entry name" value="Calcium-transporting ATPase, cytoplasmic domain N"/>
    <property type="match status" value="1"/>
</dbReference>
<sequence>MCAQCPIRRHHGYVDSIARAETQDTLSPGLTSAEVAERIARGEVNRTSKDGGRTFGQILRANLLTRFNAIVGALFVLVMIFGAPQDGLFGLVILVNSLIGIVQELRAKQVLGRLAVLGQEPVRVRRDGAETAIAPTDVVLGEVVLLGTGDRIPVDGVLDEATALEVDESLLTGESDPVVKVVGDTVKSGSFVVSGGGAFTATAVGDGSYAAQLVQEASRFSMAKSELQTGINKFLGYITWLILPVGVLLAISQLNAADSFAKAVVGSVAGVVPMIPEGLVLMTSIAFTVGVLRLGRRRTMVQELPAVEVLARVDVLCLDKTGTLTDATMDLKELRVLSGDEQGARDAVGALIAAEPRPNPTMQAIARGVPGDPGWTVTDSVAFSSARKWSGASFAGQGSWVMGAADVLLSTEDAHRAGADELASQGLRVLVLGKVGDLNDFEHAEAVALVVLAQRIRPEAEQTLRYFAEQGVAIKVISGDNAASVGAVAAGLGIPGAQDPVDARTLPTDRAELAEVMETHSVFGRVSPQQKREFVAALQSKGHVVAMTGDGVNDVLALKDADLGVAMGSGSGATRSVAKVVLMDDSFASLPHVVAEGRRVLNNVERVANLFLTKTFYSVALALLIGVAGLPFPFLPRHVTLIGALTIGIPGFLLALAPNTERARPGFVPRVLRFAVPAGLACAAATFGSYWLAYNNPGSDLTANQSTATLALFLTSLWALALVARPWTWLRAGLVLLMVAGFALVTAVPWSRDQFQLNFANPGDDLVALGIAVGMAALLTLVLWLERWLGRRSQVASRV</sequence>
<dbReference type="NCBIfam" id="TIGR01494">
    <property type="entry name" value="ATPase_P-type"/>
    <property type="match status" value="2"/>
</dbReference>
<dbReference type="Gene3D" id="3.40.50.1000">
    <property type="entry name" value="HAD superfamily/HAD-like"/>
    <property type="match status" value="1"/>
</dbReference>